<dbReference type="PANTHER" id="PTHR47653:SF1">
    <property type="entry name" value="DELETED IN MALIGNANT BRAIN TUMORS 1 PROTEIN"/>
    <property type="match status" value="1"/>
</dbReference>
<reference evidence="7" key="2">
    <citation type="submission" date="2025-09" db="UniProtKB">
        <authorList>
            <consortium name="Ensembl"/>
        </authorList>
    </citation>
    <scope>IDENTIFICATION</scope>
</reference>
<evidence type="ECO:0000256" key="4">
    <source>
        <dbReference type="ARBA" id="ARBA00023180"/>
    </source>
</evidence>
<feature type="disulfide bond" evidence="5">
    <location>
        <begin position="117"/>
        <end position="127"/>
    </location>
</feature>
<dbReference type="Ensembl" id="ENSACIT00000012926.1">
    <property type="protein sequence ID" value="ENSACIP00000012573.1"/>
    <property type="gene ID" value="ENSACIG00000009822.1"/>
</dbReference>
<keyword evidence="2" id="KW-0677">Repeat</keyword>
<evidence type="ECO:0000259" key="6">
    <source>
        <dbReference type="PROSITE" id="PS50287"/>
    </source>
</evidence>
<dbReference type="InterPro" id="IPR001190">
    <property type="entry name" value="SRCR"/>
</dbReference>
<reference evidence="7" key="1">
    <citation type="submission" date="2025-08" db="UniProtKB">
        <authorList>
            <consortium name="Ensembl"/>
        </authorList>
    </citation>
    <scope>IDENTIFICATION</scope>
</reference>
<dbReference type="GO" id="GO:0045217">
    <property type="term" value="P:cell-cell junction maintenance"/>
    <property type="evidence" value="ECO:0007669"/>
    <property type="project" value="TreeGrafter"/>
</dbReference>
<keyword evidence="1" id="KW-0732">Signal</keyword>
<evidence type="ECO:0000256" key="3">
    <source>
        <dbReference type="ARBA" id="ARBA00023157"/>
    </source>
</evidence>
<dbReference type="FunFam" id="3.10.250.10:FF:000003">
    <property type="entry name" value="Deleted in malignant brain tumors 1"/>
    <property type="match status" value="1"/>
</dbReference>
<organism evidence="7 8">
    <name type="scientific">Amphilophus citrinellus</name>
    <name type="common">Midas cichlid</name>
    <name type="synonym">Cichlasoma citrinellum</name>
    <dbReference type="NCBI Taxonomy" id="61819"/>
    <lineage>
        <taxon>Eukaryota</taxon>
        <taxon>Metazoa</taxon>
        <taxon>Chordata</taxon>
        <taxon>Craniata</taxon>
        <taxon>Vertebrata</taxon>
        <taxon>Euteleostomi</taxon>
        <taxon>Actinopterygii</taxon>
        <taxon>Neopterygii</taxon>
        <taxon>Teleostei</taxon>
        <taxon>Neoteleostei</taxon>
        <taxon>Acanthomorphata</taxon>
        <taxon>Ovalentaria</taxon>
        <taxon>Cichlomorphae</taxon>
        <taxon>Cichliformes</taxon>
        <taxon>Cichlidae</taxon>
        <taxon>New World cichlids</taxon>
        <taxon>Cichlasomatinae</taxon>
        <taxon>Heroini</taxon>
        <taxon>Amphilophus</taxon>
    </lineage>
</organism>
<dbReference type="InterPro" id="IPR053243">
    <property type="entry name" value="SJ_maturation_regulator"/>
</dbReference>
<dbReference type="Gene3D" id="3.10.250.10">
    <property type="entry name" value="SRCR-like domain"/>
    <property type="match status" value="1"/>
</dbReference>
<dbReference type="SUPFAM" id="SSF56487">
    <property type="entry name" value="SRCR-like"/>
    <property type="match status" value="1"/>
</dbReference>
<name>A0A3Q0RS21_AMPCI</name>
<evidence type="ECO:0000313" key="7">
    <source>
        <dbReference type="Ensembl" id="ENSACIP00000012573.1"/>
    </source>
</evidence>
<dbReference type="PROSITE" id="PS00420">
    <property type="entry name" value="SRCR_1"/>
    <property type="match status" value="1"/>
</dbReference>
<dbReference type="PANTHER" id="PTHR47653">
    <property type="entry name" value="PROTEIN BARK BEETLE"/>
    <property type="match status" value="1"/>
</dbReference>
<dbReference type="PROSITE" id="PS50287">
    <property type="entry name" value="SRCR_2"/>
    <property type="match status" value="1"/>
</dbReference>
<feature type="disulfide bond" evidence="5">
    <location>
        <begin position="86"/>
        <end position="147"/>
    </location>
</feature>
<feature type="disulfide bond" evidence="5">
    <location>
        <begin position="73"/>
        <end position="137"/>
    </location>
</feature>
<keyword evidence="8" id="KW-1185">Reference proteome</keyword>
<accession>A0A3Q0RS21</accession>
<evidence type="ECO:0000256" key="2">
    <source>
        <dbReference type="ARBA" id="ARBA00022737"/>
    </source>
</evidence>
<dbReference type="STRING" id="61819.ENSACIP00000012573"/>
<dbReference type="Pfam" id="PF00530">
    <property type="entry name" value="SRCR"/>
    <property type="match status" value="1"/>
</dbReference>
<proteinExistence type="predicted"/>
<dbReference type="PRINTS" id="PR00258">
    <property type="entry name" value="SPERACTRCPTR"/>
</dbReference>
<evidence type="ECO:0000313" key="8">
    <source>
        <dbReference type="Proteomes" id="UP000261340"/>
    </source>
</evidence>
<dbReference type="OMA" id="VEYANCA"/>
<dbReference type="SMART" id="SM00202">
    <property type="entry name" value="SR"/>
    <property type="match status" value="1"/>
</dbReference>
<evidence type="ECO:0000256" key="1">
    <source>
        <dbReference type="ARBA" id="ARBA00022729"/>
    </source>
</evidence>
<dbReference type="Proteomes" id="UP000261340">
    <property type="component" value="Unplaced"/>
</dbReference>
<dbReference type="InterPro" id="IPR036772">
    <property type="entry name" value="SRCR-like_dom_sf"/>
</dbReference>
<dbReference type="AlphaFoldDB" id="A0A3Q0RS21"/>
<dbReference type="GeneTree" id="ENSGT00940000166622"/>
<keyword evidence="4" id="KW-0325">Glycoprotein</keyword>
<sequence length="155" mass="16954">MYLCFNTNICTCPQTFFQVLSGLDINVCFNDFPLYLYSLFLFSYAAQIRLVDGSGECSGRVEVFYKGRWGTVCDDDWEMSDADVVCRQLGCGHAVSAPTSAHFGRGSGSIWLDNVECSGQEAALTHCSHLGFGKSNCGHSEDAGVICSGKRHRPI</sequence>
<feature type="domain" description="SRCR" evidence="6">
    <location>
        <begin position="48"/>
        <end position="148"/>
    </location>
</feature>
<dbReference type="GO" id="GO:0016020">
    <property type="term" value="C:membrane"/>
    <property type="evidence" value="ECO:0007669"/>
    <property type="project" value="InterPro"/>
</dbReference>
<keyword evidence="3 5" id="KW-1015">Disulfide bond</keyword>
<protein>
    <recommendedName>
        <fullName evidence="6">SRCR domain-containing protein</fullName>
    </recommendedName>
</protein>
<evidence type="ECO:0000256" key="5">
    <source>
        <dbReference type="PROSITE-ProRule" id="PRU00196"/>
    </source>
</evidence>